<dbReference type="Proteomes" id="UP001164539">
    <property type="component" value="Chromosome 8"/>
</dbReference>
<keyword evidence="2" id="KW-1185">Reference proteome</keyword>
<reference evidence="1 2" key="1">
    <citation type="journal article" date="2023" name="Science">
        <title>Complex scaffold remodeling in plant triterpene biosynthesis.</title>
        <authorList>
            <person name="De La Pena R."/>
            <person name="Hodgson H."/>
            <person name="Liu J.C."/>
            <person name="Stephenson M.J."/>
            <person name="Martin A.C."/>
            <person name="Owen C."/>
            <person name="Harkess A."/>
            <person name="Leebens-Mack J."/>
            <person name="Jimenez L.E."/>
            <person name="Osbourn A."/>
            <person name="Sattely E.S."/>
        </authorList>
    </citation>
    <scope>NUCLEOTIDE SEQUENCE [LARGE SCALE GENOMIC DNA]</scope>
    <source>
        <strain evidence="2">cv. JPN11</strain>
        <tissue evidence="1">Leaf</tissue>
    </source>
</reference>
<evidence type="ECO:0000313" key="2">
    <source>
        <dbReference type="Proteomes" id="UP001164539"/>
    </source>
</evidence>
<dbReference type="EMBL" id="CM051401">
    <property type="protein sequence ID" value="KAJ4712413.1"/>
    <property type="molecule type" value="Genomic_DNA"/>
</dbReference>
<organism evidence="1 2">
    <name type="scientific">Melia azedarach</name>
    <name type="common">Chinaberry tree</name>
    <dbReference type="NCBI Taxonomy" id="155640"/>
    <lineage>
        <taxon>Eukaryota</taxon>
        <taxon>Viridiplantae</taxon>
        <taxon>Streptophyta</taxon>
        <taxon>Embryophyta</taxon>
        <taxon>Tracheophyta</taxon>
        <taxon>Spermatophyta</taxon>
        <taxon>Magnoliopsida</taxon>
        <taxon>eudicotyledons</taxon>
        <taxon>Gunneridae</taxon>
        <taxon>Pentapetalae</taxon>
        <taxon>rosids</taxon>
        <taxon>malvids</taxon>
        <taxon>Sapindales</taxon>
        <taxon>Meliaceae</taxon>
        <taxon>Melia</taxon>
    </lineage>
</organism>
<protein>
    <submittedName>
        <fullName evidence="1">C2 and GRAM domain-containing protein</fullName>
    </submittedName>
</protein>
<comment type="caution">
    <text evidence="1">The sequence shown here is derived from an EMBL/GenBank/DDBJ whole genome shotgun (WGS) entry which is preliminary data.</text>
</comment>
<evidence type="ECO:0000313" key="1">
    <source>
        <dbReference type="EMBL" id="KAJ4712413.1"/>
    </source>
</evidence>
<sequence>MRLYVYVLQAKDLLAEDSYVKVQVGKHKSKTRILRNNANPVWNEEFVFRVHNIDDEERKIIRCCHQLGFLLKSPRLASLRTWIAEKFFSHYLCEARATMFPPTTSFIHTQMLALRTPKNLRVHVCYHMRCFTRKALCLSITEGKHLMKAIASRLEKIFNKNDQDSRNGDSSELSSTPSDYEDCVEEQPSSHSFEEAMEMMQLRDNEREMPENLEGGILLDQVYVVSPNDLNTFLFGPDSQFMKDLAELQGTTDVQEGTWELKSGDMFCLTRTVSYMRAATKLVKAVNATEQQTYIRANGQEFAILITVSTPEVPYGNAFNVELLYKIFPGPELSSGEDSCHFIISWSIAFCQNTMMRSIIEGGVRQGLKESFDQFSNLLAWNLKILESKDILDKDKVLATLQTEHQSDLELASEYFWNFTLVCTIFIAVYVLVHILLCKPSKIQGLEFNGLDLPDSFGELISCSILVIQLERVYNMVKHFVQARLQKGSDHGVRAQGDGWVLTVALIEGVNLASLESTGLSDPYVVFTCNGKTRTSSVKLQTCDPQWNDMLEFDAMEEPPSVLDVEVFDFDGPFDQATSLGHAEINFLKHTSTELADMWIFLEGKLAQSSQSKLHLRIFLDNNQGVETIKEYLTKMGKEVGKKLHLRSPHRNSTFQKLFALPPEEFLINDFTCHLKRKMPLQGRLFLSARIVGFYANLFGHKTKIFFLWEDIDDIQVLSPTLASVGSPSLVIILRKGRGLDARHGAKSQDEEGRLRFYFQSFVSFNEATRTMMALWRTRTLTLDQKQQIAEEQQNQGEMSILEGSILNSEDAKMSRVYSAELPINVKSLMEMFDGGRLENRIMEKSGCLNYVTTSWEPIKPGVFERKLSYRFNCHVSIFGGEVTCTQQKSPLPNDEGWIVNEVMLLHDVPLDDHFRVHFRYEIEKSTLAHNACKCTVYIGITWLKSTKFQQRITRNITEKFTHRLKEKIGLVEREILFATQQDTCI</sequence>
<gene>
    <name evidence="1" type="ORF">OWV82_014660</name>
</gene>
<proteinExistence type="predicted"/>
<accession>A0ACC1XM69</accession>
<name>A0ACC1XM69_MELAZ</name>